<evidence type="ECO:0000313" key="2">
    <source>
        <dbReference type="EMBL" id="KAF8485126.1"/>
    </source>
</evidence>
<name>A0A9P5N3H4_9AGAM</name>
<keyword evidence="3" id="KW-1185">Reference proteome</keyword>
<accession>A0A9P5N3H4</accession>
<sequence>DYVEALVEMLVFIRKVVKPLSRRSPVLDETAPEPEPLVIDAYKAYPHLADVLPGLAYPSEEPLDEDES</sequence>
<dbReference type="Pfam" id="PF12816">
    <property type="entry name" value="TPR_Vps8"/>
    <property type="match status" value="1"/>
</dbReference>
<organism evidence="2 3">
    <name type="scientific">Russula ochroleuca</name>
    <dbReference type="NCBI Taxonomy" id="152965"/>
    <lineage>
        <taxon>Eukaryota</taxon>
        <taxon>Fungi</taxon>
        <taxon>Dikarya</taxon>
        <taxon>Basidiomycota</taxon>
        <taxon>Agaricomycotina</taxon>
        <taxon>Agaricomycetes</taxon>
        <taxon>Russulales</taxon>
        <taxon>Russulaceae</taxon>
        <taxon>Russula</taxon>
    </lineage>
</organism>
<proteinExistence type="predicted"/>
<dbReference type="Proteomes" id="UP000759537">
    <property type="component" value="Unassembled WGS sequence"/>
</dbReference>
<feature type="non-terminal residue" evidence="2">
    <location>
        <position position="68"/>
    </location>
</feature>
<dbReference type="AlphaFoldDB" id="A0A9P5N3H4"/>
<reference evidence="2" key="1">
    <citation type="submission" date="2019-10" db="EMBL/GenBank/DDBJ databases">
        <authorList>
            <consortium name="DOE Joint Genome Institute"/>
            <person name="Kuo A."/>
            <person name="Miyauchi S."/>
            <person name="Kiss E."/>
            <person name="Drula E."/>
            <person name="Kohler A."/>
            <person name="Sanchez-Garcia M."/>
            <person name="Andreopoulos B."/>
            <person name="Barry K.W."/>
            <person name="Bonito G."/>
            <person name="Buee M."/>
            <person name="Carver A."/>
            <person name="Chen C."/>
            <person name="Cichocki N."/>
            <person name="Clum A."/>
            <person name="Culley D."/>
            <person name="Crous P.W."/>
            <person name="Fauchery L."/>
            <person name="Girlanda M."/>
            <person name="Hayes R."/>
            <person name="Keri Z."/>
            <person name="LaButti K."/>
            <person name="Lipzen A."/>
            <person name="Lombard V."/>
            <person name="Magnuson J."/>
            <person name="Maillard F."/>
            <person name="Morin E."/>
            <person name="Murat C."/>
            <person name="Nolan M."/>
            <person name="Ohm R."/>
            <person name="Pangilinan J."/>
            <person name="Pereira M."/>
            <person name="Perotto S."/>
            <person name="Peter M."/>
            <person name="Riley R."/>
            <person name="Sitrit Y."/>
            <person name="Stielow B."/>
            <person name="Szollosi G."/>
            <person name="Zifcakova L."/>
            <person name="Stursova M."/>
            <person name="Spatafora J.W."/>
            <person name="Tedersoo L."/>
            <person name="Vaario L.-M."/>
            <person name="Yamada A."/>
            <person name="Yan M."/>
            <person name="Wang P."/>
            <person name="Xu J."/>
            <person name="Bruns T."/>
            <person name="Baldrian P."/>
            <person name="Vilgalys R."/>
            <person name="Henrissat B."/>
            <person name="Grigoriev I.V."/>
            <person name="Hibbett D."/>
            <person name="Nagy L.G."/>
            <person name="Martin F.M."/>
        </authorList>
    </citation>
    <scope>NUCLEOTIDE SEQUENCE</scope>
    <source>
        <strain evidence="2">Prilba</strain>
    </source>
</reference>
<dbReference type="InterPro" id="IPR025941">
    <property type="entry name" value="Vps8_central_dom"/>
</dbReference>
<evidence type="ECO:0000313" key="3">
    <source>
        <dbReference type="Proteomes" id="UP000759537"/>
    </source>
</evidence>
<feature type="non-terminal residue" evidence="2">
    <location>
        <position position="1"/>
    </location>
</feature>
<protein>
    <recommendedName>
        <fullName evidence="1">Vacuolar protein sorting-associated protein 8 central domain-containing protein</fullName>
    </recommendedName>
</protein>
<reference evidence="2" key="2">
    <citation type="journal article" date="2020" name="Nat. Commun.">
        <title>Large-scale genome sequencing of mycorrhizal fungi provides insights into the early evolution of symbiotic traits.</title>
        <authorList>
            <person name="Miyauchi S."/>
            <person name="Kiss E."/>
            <person name="Kuo A."/>
            <person name="Drula E."/>
            <person name="Kohler A."/>
            <person name="Sanchez-Garcia M."/>
            <person name="Morin E."/>
            <person name="Andreopoulos B."/>
            <person name="Barry K.W."/>
            <person name="Bonito G."/>
            <person name="Buee M."/>
            <person name="Carver A."/>
            <person name="Chen C."/>
            <person name="Cichocki N."/>
            <person name="Clum A."/>
            <person name="Culley D."/>
            <person name="Crous P.W."/>
            <person name="Fauchery L."/>
            <person name="Girlanda M."/>
            <person name="Hayes R.D."/>
            <person name="Keri Z."/>
            <person name="LaButti K."/>
            <person name="Lipzen A."/>
            <person name="Lombard V."/>
            <person name="Magnuson J."/>
            <person name="Maillard F."/>
            <person name="Murat C."/>
            <person name="Nolan M."/>
            <person name="Ohm R.A."/>
            <person name="Pangilinan J."/>
            <person name="Pereira M.F."/>
            <person name="Perotto S."/>
            <person name="Peter M."/>
            <person name="Pfister S."/>
            <person name="Riley R."/>
            <person name="Sitrit Y."/>
            <person name="Stielow J.B."/>
            <person name="Szollosi G."/>
            <person name="Zifcakova L."/>
            <person name="Stursova M."/>
            <person name="Spatafora J.W."/>
            <person name="Tedersoo L."/>
            <person name="Vaario L.M."/>
            <person name="Yamada A."/>
            <person name="Yan M."/>
            <person name="Wang P."/>
            <person name="Xu J."/>
            <person name="Bruns T."/>
            <person name="Baldrian P."/>
            <person name="Vilgalys R."/>
            <person name="Dunand C."/>
            <person name="Henrissat B."/>
            <person name="Grigoriev I.V."/>
            <person name="Hibbett D."/>
            <person name="Nagy L.G."/>
            <person name="Martin F.M."/>
        </authorList>
    </citation>
    <scope>NUCLEOTIDE SEQUENCE</scope>
    <source>
        <strain evidence="2">Prilba</strain>
    </source>
</reference>
<feature type="domain" description="Vacuolar protein sorting-associated protein 8 central" evidence="1">
    <location>
        <begin position="1"/>
        <end position="67"/>
    </location>
</feature>
<dbReference type="EMBL" id="WHVB01000003">
    <property type="protein sequence ID" value="KAF8485126.1"/>
    <property type="molecule type" value="Genomic_DNA"/>
</dbReference>
<gene>
    <name evidence="2" type="ORF">DFH94DRAFT_612696</name>
</gene>
<evidence type="ECO:0000259" key="1">
    <source>
        <dbReference type="Pfam" id="PF12816"/>
    </source>
</evidence>
<comment type="caution">
    <text evidence="2">The sequence shown here is derived from an EMBL/GenBank/DDBJ whole genome shotgun (WGS) entry which is preliminary data.</text>
</comment>
<dbReference type="OrthoDB" id="289913at2759"/>